<dbReference type="GeneID" id="93702930"/>
<dbReference type="AlphaFoldDB" id="A0A1X7FMG2"/>
<organism evidence="1 2">
    <name type="scientific">Priestia filamentosa</name>
    <dbReference type="NCBI Taxonomy" id="1402861"/>
    <lineage>
        <taxon>Bacteria</taxon>
        <taxon>Bacillati</taxon>
        <taxon>Bacillota</taxon>
        <taxon>Bacilli</taxon>
        <taxon>Bacillales</taxon>
        <taxon>Bacillaceae</taxon>
        <taxon>Priestia</taxon>
    </lineage>
</organism>
<reference evidence="1 2" key="1">
    <citation type="journal article" date="2015" name="PLoS ONE">
        <title>Genome Sequence of Bacillus endophyticus and Analysis of Its Companion Mechanism in the Ketogulonigenium vulgare-Bacillus Strain Consortium.</title>
        <authorList>
            <person name="Jia N."/>
            <person name="Du J."/>
            <person name="Ding M.Z."/>
            <person name="Gao F."/>
            <person name="Yuan Y.J."/>
        </authorList>
    </citation>
    <scope>NUCLEOTIDE SEQUENCE [LARGE SCALE GENOMIC DNA]</scope>
    <source>
        <strain evidence="1 2">Hbe603</strain>
    </source>
</reference>
<dbReference type="Proteomes" id="UP000036202">
    <property type="component" value="Chromosome"/>
</dbReference>
<dbReference type="KEGG" id="beo:BEH_04360"/>
<accession>A0A0H4KCS6</accession>
<protein>
    <submittedName>
        <fullName evidence="1">Uncharacterized protein</fullName>
    </submittedName>
</protein>
<dbReference type="OrthoDB" id="2878488at2"/>
<proteinExistence type="predicted"/>
<dbReference type="EMBL" id="CP011974">
    <property type="protein sequence ID" value="AKO91405.1"/>
    <property type="molecule type" value="Genomic_DNA"/>
</dbReference>
<evidence type="ECO:0000313" key="2">
    <source>
        <dbReference type="Proteomes" id="UP000036202"/>
    </source>
</evidence>
<keyword evidence="2" id="KW-1185">Reference proteome</keyword>
<gene>
    <name evidence="1" type="ORF">BEH_04360</name>
</gene>
<dbReference type="PATRIC" id="fig|135735.6.peg.836"/>
<dbReference type="RefSeq" id="WP_040057099.1">
    <property type="nucleotide sequence ID" value="NZ_CP011974.1"/>
</dbReference>
<accession>A0A1X7FMG2</accession>
<name>A0A1X7FMG2_9BACI</name>
<reference evidence="2" key="2">
    <citation type="submission" date="2015-06" db="EMBL/GenBank/DDBJ databases">
        <title>Genome Sequence of Bacillus endophyticus and Analysis of its Companion Mechanism in the Ketogulonigenium vulgare-Bacillus strain Consortium.</title>
        <authorList>
            <person name="Jia N."/>
            <person name="Du J."/>
            <person name="Ding M.-Z."/>
            <person name="Gao F."/>
            <person name="Yuan Y.-J."/>
        </authorList>
    </citation>
    <scope>NUCLEOTIDE SEQUENCE [LARGE SCALE GENOMIC DNA]</scope>
    <source>
        <strain evidence="2">Hbe603</strain>
    </source>
</reference>
<sequence length="244" mass="28135">MNLLVRNEFMKLKRLKSIYFVFVLSFFPYIVNTVGLFLKATQYDATKYYMFVFNQYAFLLPAVVFIFSGFYFYIEFKNKTMLNWMSYPFKNFQLIFSKIVATFIVLFSISIVNHILHLATLWIIFQNEQSFNDVLSMFLTSVLFTVLSLCVIPIAALLASITKNIMVVSIAGVLSFFVMTILLGGNVSILFPFSFIYRISMQTFDYEMGYSDFALQAGGSAIFAAYILAAFIGLYVYSKKTRSY</sequence>
<evidence type="ECO:0000313" key="1">
    <source>
        <dbReference type="EMBL" id="AKO91405.1"/>
    </source>
</evidence>
<dbReference type="Pfam" id="PF12730">
    <property type="entry name" value="ABC2_membrane_4"/>
    <property type="match status" value="1"/>
</dbReference>